<gene>
    <name evidence="1" type="ORF">IRJ41_020482</name>
</gene>
<dbReference type="AlphaFoldDB" id="A0A9W7TCZ3"/>
<dbReference type="Proteomes" id="UP001059041">
    <property type="component" value="Linkage Group LG19"/>
</dbReference>
<evidence type="ECO:0000313" key="2">
    <source>
        <dbReference type="Proteomes" id="UP001059041"/>
    </source>
</evidence>
<evidence type="ECO:0000313" key="1">
    <source>
        <dbReference type="EMBL" id="KAI7796273.1"/>
    </source>
</evidence>
<feature type="non-terminal residue" evidence="1">
    <location>
        <position position="1"/>
    </location>
</feature>
<protein>
    <submittedName>
        <fullName evidence="1">Uncharacterized protein</fullName>
    </submittedName>
</protein>
<sequence length="102" mass="10960">SDRSLKSVTHFSFDQLSEEEQEVLGALVLHGPLFAFSAAEITNWRKSHLLCKCSSIDQNQCASDPMMVCAVSGHQFALCAASVPSDPDALPSPSVILQLLVS</sequence>
<keyword evidence="2" id="KW-1185">Reference proteome</keyword>
<dbReference type="EMBL" id="JAFHDT010000019">
    <property type="protein sequence ID" value="KAI7796273.1"/>
    <property type="molecule type" value="Genomic_DNA"/>
</dbReference>
<accession>A0A9W7TCZ3</accession>
<name>A0A9W7TCZ3_TRIRA</name>
<organism evidence="1 2">
    <name type="scientific">Triplophysa rosa</name>
    <name type="common">Cave loach</name>
    <dbReference type="NCBI Taxonomy" id="992332"/>
    <lineage>
        <taxon>Eukaryota</taxon>
        <taxon>Metazoa</taxon>
        <taxon>Chordata</taxon>
        <taxon>Craniata</taxon>
        <taxon>Vertebrata</taxon>
        <taxon>Euteleostomi</taxon>
        <taxon>Actinopterygii</taxon>
        <taxon>Neopterygii</taxon>
        <taxon>Teleostei</taxon>
        <taxon>Ostariophysi</taxon>
        <taxon>Cypriniformes</taxon>
        <taxon>Nemacheilidae</taxon>
        <taxon>Triplophysa</taxon>
    </lineage>
</organism>
<comment type="caution">
    <text evidence="1">The sequence shown here is derived from an EMBL/GenBank/DDBJ whole genome shotgun (WGS) entry which is preliminary data.</text>
</comment>
<reference evidence="1" key="1">
    <citation type="submission" date="2021-02" db="EMBL/GenBank/DDBJ databases">
        <title>Comparative genomics reveals that relaxation of natural selection precedes convergent phenotypic evolution of cavefish.</title>
        <authorList>
            <person name="Peng Z."/>
        </authorList>
    </citation>
    <scope>NUCLEOTIDE SEQUENCE</scope>
    <source>
        <tissue evidence="1">Muscle</tissue>
    </source>
</reference>
<feature type="non-terminal residue" evidence="1">
    <location>
        <position position="102"/>
    </location>
</feature>
<proteinExistence type="predicted"/>